<keyword evidence="4 6" id="KW-0963">Cytoplasm</keyword>
<evidence type="ECO:0000313" key="8">
    <source>
        <dbReference type="Proteomes" id="UP000199600"/>
    </source>
</evidence>
<protein>
    <recommendedName>
        <fullName evidence="3 6">Recombination-associated protein RdgC</fullName>
    </recommendedName>
</protein>
<name>A0A1A8Y4E6_9RHOO</name>
<reference evidence="7 8" key="1">
    <citation type="submission" date="2016-06" db="EMBL/GenBank/DDBJ databases">
        <authorList>
            <person name="Kjaerup R.B."/>
            <person name="Dalgaard T.S."/>
            <person name="Juul-Madsen H.R."/>
        </authorList>
    </citation>
    <scope>NUCLEOTIDE SEQUENCE [LARGE SCALE GENOMIC DNA]</scope>
    <source>
        <strain evidence="7">2</strain>
    </source>
</reference>
<evidence type="ECO:0000256" key="6">
    <source>
        <dbReference type="HAMAP-Rule" id="MF_00194"/>
    </source>
</evidence>
<evidence type="ECO:0000313" key="7">
    <source>
        <dbReference type="EMBL" id="SBT11258.1"/>
    </source>
</evidence>
<keyword evidence="8" id="KW-1185">Reference proteome</keyword>
<dbReference type="Proteomes" id="UP000199600">
    <property type="component" value="Unassembled WGS sequence"/>
</dbReference>
<dbReference type="EMBL" id="FLQY01000404">
    <property type="protein sequence ID" value="SBT11258.1"/>
    <property type="molecule type" value="Genomic_DNA"/>
</dbReference>
<dbReference type="HAMAP" id="MF_00194">
    <property type="entry name" value="RdgC"/>
    <property type="match status" value="1"/>
</dbReference>
<dbReference type="Pfam" id="PF04381">
    <property type="entry name" value="RdgC"/>
    <property type="match status" value="1"/>
</dbReference>
<dbReference type="NCBIfam" id="NF001463">
    <property type="entry name" value="PRK00321.1-4"/>
    <property type="match status" value="1"/>
</dbReference>
<dbReference type="InterPro" id="IPR007476">
    <property type="entry name" value="RdgC"/>
</dbReference>
<evidence type="ECO:0000256" key="5">
    <source>
        <dbReference type="ARBA" id="ARBA00023172"/>
    </source>
</evidence>
<comment type="similarity">
    <text evidence="2 6">Belongs to the RdgC family.</text>
</comment>
<dbReference type="GO" id="GO:0005737">
    <property type="term" value="C:cytoplasm"/>
    <property type="evidence" value="ECO:0007669"/>
    <property type="project" value="UniProtKB-UniRule"/>
</dbReference>
<dbReference type="GO" id="GO:0003690">
    <property type="term" value="F:double-stranded DNA binding"/>
    <property type="evidence" value="ECO:0007669"/>
    <property type="project" value="TreeGrafter"/>
</dbReference>
<comment type="function">
    <text evidence="6">May be involved in recombination.</text>
</comment>
<keyword evidence="5 6" id="KW-0233">DNA recombination</keyword>
<dbReference type="NCBIfam" id="NF001464">
    <property type="entry name" value="PRK00321.1-5"/>
    <property type="match status" value="1"/>
</dbReference>
<organism evidence="7 8">
    <name type="scientific">Candidatus Propionivibrio aalborgensis</name>
    <dbReference type="NCBI Taxonomy" id="1860101"/>
    <lineage>
        <taxon>Bacteria</taxon>
        <taxon>Pseudomonadati</taxon>
        <taxon>Pseudomonadota</taxon>
        <taxon>Betaproteobacteria</taxon>
        <taxon>Rhodocyclales</taxon>
        <taxon>Rhodocyclaceae</taxon>
        <taxon>Propionivibrio</taxon>
    </lineage>
</organism>
<dbReference type="GO" id="GO:0000018">
    <property type="term" value="P:regulation of DNA recombination"/>
    <property type="evidence" value="ECO:0007669"/>
    <property type="project" value="TreeGrafter"/>
</dbReference>
<evidence type="ECO:0000256" key="1">
    <source>
        <dbReference type="ARBA" id="ARBA00004453"/>
    </source>
</evidence>
<dbReference type="AlphaFoldDB" id="A0A1A8Y4E6"/>
<dbReference type="PANTHER" id="PTHR38103:SF1">
    <property type="entry name" value="RECOMBINATION-ASSOCIATED PROTEIN RDGC"/>
    <property type="match status" value="1"/>
</dbReference>
<evidence type="ECO:0000256" key="2">
    <source>
        <dbReference type="ARBA" id="ARBA00008657"/>
    </source>
</evidence>
<sequence length="299" mass="33580">MWFRNLQLYRMPKNWAISVTQLEEQLSTLTLQPCNATDAQSIGWISPGGKGTLVHTVNRQWLLALGVEQKLLPAAVVRQFADEHAKAIEEHEGRRIGRKEMRELREAMTSELLPRAFIRRRSTFGWIDPLNGWLVIDAAAPAKADEFLEHLHKSVDGLPARLLKVTQSPSAAMTGWVADGQAPGGFTLDQDLELRSAENAAVRYVKHTLDGEEIRQHIATGKVVTRLALTWGERISFLLDEKLQIKRLGFLDILKEEADSQAANEEERFDLDFTLMTGELARLLDDLLEALGGELEKPA</sequence>
<evidence type="ECO:0000256" key="4">
    <source>
        <dbReference type="ARBA" id="ARBA00022490"/>
    </source>
</evidence>
<dbReference type="PANTHER" id="PTHR38103">
    <property type="entry name" value="RECOMBINATION-ASSOCIATED PROTEIN RDGC"/>
    <property type="match status" value="1"/>
</dbReference>
<evidence type="ECO:0000256" key="3">
    <source>
        <dbReference type="ARBA" id="ARBA00022296"/>
    </source>
</evidence>
<dbReference type="GO" id="GO:0006310">
    <property type="term" value="P:DNA recombination"/>
    <property type="evidence" value="ECO:0007669"/>
    <property type="project" value="UniProtKB-UniRule"/>
</dbReference>
<accession>A0A1A8Y4E6</accession>
<dbReference type="GO" id="GO:0043590">
    <property type="term" value="C:bacterial nucleoid"/>
    <property type="evidence" value="ECO:0007669"/>
    <property type="project" value="TreeGrafter"/>
</dbReference>
<dbReference type="RefSeq" id="WP_186412797.1">
    <property type="nucleotide sequence ID" value="NZ_FLQY01000404.1"/>
</dbReference>
<proteinExistence type="inferred from homology"/>
<comment type="subcellular location">
    <subcellularLocation>
        <location evidence="1 6">Cytoplasm</location>
        <location evidence="1 6">Nucleoid</location>
    </subcellularLocation>
</comment>
<gene>
    <name evidence="6 7" type="primary">rdgC</name>
    <name evidence="7" type="ORF">PROAA_980006</name>
</gene>